<evidence type="ECO:0000313" key="1">
    <source>
        <dbReference type="EMBL" id="GBP57111.1"/>
    </source>
</evidence>
<dbReference type="EMBL" id="BGZK01000708">
    <property type="protein sequence ID" value="GBP57111.1"/>
    <property type="molecule type" value="Genomic_DNA"/>
</dbReference>
<dbReference type="Proteomes" id="UP000299102">
    <property type="component" value="Unassembled WGS sequence"/>
</dbReference>
<comment type="caution">
    <text evidence="1">The sequence shown here is derived from an EMBL/GenBank/DDBJ whole genome shotgun (WGS) entry which is preliminary data.</text>
</comment>
<name>A0A4C1X0A7_EUMVA</name>
<reference evidence="1 2" key="1">
    <citation type="journal article" date="2019" name="Commun. Biol.">
        <title>The bagworm genome reveals a unique fibroin gene that provides high tensile strength.</title>
        <authorList>
            <person name="Kono N."/>
            <person name="Nakamura H."/>
            <person name="Ohtoshi R."/>
            <person name="Tomita M."/>
            <person name="Numata K."/>
            <person name="Arakawa K."/>
        </authorList>
    </citation>
    <scope>NUCLEOTIDE SEQUENCE [LARGE SCALE GENOMIC DNA]</scope>
</reference>
<accession>A0A4C1X0A7</accession>
<protein>
    <submittedName>
        <fullName evidence="1">Uncharacterized protein</fullName>
    </submittedName>
</protein>
<sequence>MSRYACKSRPRVYLDAASIRIGPLAHGQRPRPMSEQITETMVIGYLQTPSKRYLYIRLPFQYKSEIFITTINAQRRTGEPREDSGTRIIIENKTVIAIKTDRKFGRYRK</sequence>
<gene>
    <name evidence="1" type="ORF">EVAR_36779_1</name>
</gene>
<dbReference type="AlphaFoldDB" id="A0A4C1X0A7"/>
<evidence type="ECO:0000313" key="2">
    <source>
        <dbReference type="Proteomes" id="UP000299102"/>
    </source>
</evidence>
<proteinExistence type="predicted"/>
<keyword evidence="2" id="KW-1185">Reference proteome</keyword>
<organism evidence="1 2">
    <name type="scientific">Eumeta variegata</name>
    <name type="common">Bagworm moth</name>
    <name type="synonym">Eumeta japonica</name>
    <dbReference type="NCBI Taxonomy" id="151549"/>
    <lineage>
        <taxon>Eukaryota</taxon>
        <taxon>Metazoa</taxon>
        <taxon>Ecdysozoa</taxon>
        <taxon>Arthropoda</taxon>
        <taxon>Hexapoda</taxon>
        <taxon>Insecta</taxon>
        <taxon>Pterygota</taxon>
        <taxon>Neoptera</taxon>
        <taxon>Endopterygota</taxon>
        <taxon>Lepidoptera</taxon>
        <taxon>Glossata</taxon>
        <taxon>Ditrysia</taxon>
        <taxon>Tineoidea</taxon>
        <taxon>Psychidae</taxon>
        <taxon>Oiketicinae</taxon>
        <taxon>Eumeta</taxon>
    </lineage>
</organism>